<dbReference type="Proteomes" id="UP000560658">
    <property type="component" value="Unassembled WGS sequence"/>
</dbReference>
<reference evidence="1" key="1">
    <citation type="submission" date="2020-08" db="EMBL/GenBank/DDBJ databases">
        <title>Genomic Encyclopedia of Type Strains, Phase IV (KMG-IV): sequencing the most valuable type-strain genomes for metagenomic binning, comparative biology and taxonomic classification.</title>
        <authorList>
            <person name="Goeker M."/>
        </authorList>
    </citation>
    <scope>NUCLEOTIDE SEQUENCE [LARGE SCALE GENOMIC DNA]</scope>
    <source>
        <strain evidence="1">DSM 105720</strain>
    </source>
</reference>
<proteinExistence type="predicted"/>
<organism evidence="1 2">
    <name type="scientific">Bacteroides reticulotermitis</name>
    <dbReference type="NCBI Taxonomy" id="1133319"/>
    <lineage>
        <taxon>Bacteria</taxon>
        <taxon>Pseudomonadati</taxon>
        <taxon>Bacteroidota</taxon>
        <taxon>Bacteroidia</taxon>
        <taxon>Bacteroidales</taxon>
        <taxon>Bacteroidaceae</taxon>
        <taxon>Bacteroides</taxon>
    </lineage>
</organism>
<accession>A0A840D5H2</accession>
<evidence type="ECO:0008006" key="3">
    <source>
        <dbReference type="Google" id="ProtNLM"/>
    </source>
</evidence>
<evidence type="ECO:0000313" key="2">
    <source>
        <dbReference type="Proteomes" id="UP000560658"/>
    </source>
</evidence>
<sequence>MNNIDYSIINAFDGVLESLTDGEKYHLLPPRGPREDVAVLSEEELKAKRLNENGESLAIDNNYDPINFKNINIDIEDSMLPKEIICPEAVELDGINICGINGSNQKIEKNSFFLILARASIVNFKYSKGVEPPYFYRKHKDATAVTWVDGNIFTEEISLYTNRQLTREKNNDGVSIYPALKAQTANNNPFLVRYDHNKSDKSPSSHALGWAVKFQQALELLCLNEIETKEGRTICIKNGPIFSTSSSIKDIADGLRPIITWNNQTLICVSSKINDSKLFVESLCRFPDLRNIYFPGDEITQDTILSIGTDSLLLQRILKPGHRTPLIKAVPMNRQKACSETIRALDKDITPLHCVYRGRINPQSFIRMEIPFFMWEQNREQVEEAIKIVAWQHELNGNTPFIQTVADELSQLTYEKDLLEKQTLAMLNSKKLSLA</sequence>
<dbReference type="RefSeq" id="WP_183209536.1">
    <property type="nucleotide sequence ID" value="NZ_JACIER010000024.1"/>
</dbReference>
<name>A0A840D5H2_9BACE</name>
<evidence type="ECO:0000313" key="1">
    <source>
        <dbReference type="EMBL" id="MBB4046221.1"/>
    </source>
</evidence>
<keyword evidence="2" id="KW-1185">Reference proteome</keyword>
<dbReference type="AlphaFoldDB" id="A0A840D5H2"/>
<protein>
    <recommendedName>
        <fullName evidence="3">NurA domain-containing protein</fullName>
    </recommendedName>
</protein>
<dbReference type="EMBL" id="JACIER010000024">
    <property type="protein sequence ID" value="MBB4046221.1"/>
    <property type="molecule type" value="Genomic_DNA"/>
</dbReference>
<comment type="caution">
    <text evidence="1">The sequence shown here is derived from an EMBL/GenBank/DDBJ whole genome shotgun (WGS) entry which is preliminary data.</text>
</comment>
<gene>
    <name evidence="1" type="ORF">GGR06_004052</name>
</gene>